<dbReference type="PANTHER" id="PTHR11439">
    <property type="entry name" value="GAG-POL-RELATED RETROTRANSPOSON"/>
    <property type="match status" value="1"/>
</dbReference>
<accession>A0ABQ4X922</accession>
<evidence type="ECO:0000259" key="2">
    <source>
        <dbReference type="Pfam" id="PF07727"/>
    </source>
</evidence>
<feature type="region of interest" description="Disordered" evidence="1">
    <location>
        <begin position="1"/>
        <end position="72"/>
    </location>
</feature>
<dbReference type="SUPFAM" id="SSF56672">
    <property type="entry name" value="DNA/RNA polymerases"/>
    <property type="match status" value="1"/>
</dbReference>
<sequence>MRSPTPQGPTPTDPSPSPHSTLPTSIAHNHASGPSTSAPQTSQLSSPTFDFPNPQPNTETVHEPPRTHPMITRSQSGIVKPIDRLSLHTSSISHIPKNSSHALKDPNWRNAMYDEYNMLVKNGTWLLVPRPEGINMVRSIWWFKHKFHADGTLSRYKARLVANGSNQQLGIDFDETFSPVVKPTTIHTVLSLAMSRQWPIHQLDIKNAFFNGDLSETVYMHQPPGFVENRYPHHGSQVAYLLIYVDDIILTASCPALLQQIIGYLNNEFDMTDLRLLERAHIVTCNPSRTPVDTESKLGPKDAPVQDPTLYRSLAGRLQYLTFTRPDLSYAETLDLGLHLYASSTTSLVGYTNADWAGCPSTRSVVYMSANPVQHQQTKHIEIDIHFVRDVVTAGQVRVLHVSSRF</sequence>
<feature type="compositionally biased region" description="Pro residues" evidence="1">
    <location>
        <begin position="1"/>
        <end position="17"/>
    </location>
</feature>
<dbReference type="EMBL" id="BQNB010009297">
    <property type="protein sequence ID" value="GJS61535.1"/>
    <property type="molecule type" value="Genomic_DNA"/>
</dbReference>
<protein>
    <submittedName>
        <fullName evidence="3">Ribonuclease H-like domain-containing protein</fullName>
    </submittedName>
</protein>
<organism evidence="3 4">
    <name type="scientific">Tanacetum coccineum</name>
    <dbReference type="NCBI Taxonomy" id="301880"/>
    <lineage>
        <taxon>Eukaryota</taxon>
        <taxon>Viridiplantae</taxon>
        <taxon>Streptophyta</taxon>
        <taxon>Embryophyta</taxon>
        <taxon>Tracheophyta</taxon>
        <taxon>Spermatophyta</taxon>
        <taxon>Magnoliopsida</taxon>
        <taxon>eudicotyledons</taxon>
        <taxon>Gunneridae</taxon>
        <taxon>Pentapetalae</taxon>
        <taxon>asterids</taxon>
        <taxon>campanulids</taxon>
        <taxon>Asterales</taxon>
        <taxon>Asteraceae</taxon>
        <taxon>Asteroideae</taxon>
        <taxon>Anthemideae</taxon>
        <taxon>Anthemidinae</taxon>
        <taxon>Tanacetum</taxon>
    </lineage>
</organism>
<feature type="domain" description="Reverse transcriptase Ty1/copia-type" evidence="2">
    <location>
        <begin position="122"/>
        <end position="229"/>
    </location>
</feature>
<dbReference type="Pfam" id="PF07727">
    <property type="entry name" value="RVT_2"/>
    <property type="match status" value="1"/>
</dbReference>
<name>A0ABQ4X922_9ASTR</name>
<keyword evidence="4" id="KW-1185">Reference proteome</keyword>
<evidence type="ECO:0000313" key="3">
    <source>
        <dbReference type="EMBL" id="GJS61535.1"/>
    </source>
</evidence>
<reference evidence="3" key="1">
    <citation type="journal article" date="2022" name="Int. J. Mol. Sci.">
        <title>Draft Genome of Tanacetum Coccineum: Genomic Comparison of Closely Related Tanacetum-Family Plants.</title>
        <authorList>
            <person name="Yamashiro T."/>
            <person name="Shiraishi A."/>
            <person name="Nakayama K."/>
            <person name="Satake H."/>
        </authorList>
    </citation>
    <scope>NUCLEOTIDE SEQUENCE</scope>
</reference>
<gene>
    <name evidence="3" type="ORF">Tco_0656319</name>
</gene>
<comment type="caution">
    <text evidence="3">The sequence shown here is derived from an EMBL/GenBank/DDBJ whole genome shotgun (WGS) entry which is preliminary data.</text>
</comment>
<dbReference type="Proteomes" id="UP001151760">
    <property type="component" value="Unassembled WGS sequence"/>
</dbReference>
<evidence type="ECO:0000256" key="1">
    <source>
        <dbReference type="SAM" id="MobiDB-lite"/>
    </source>
</evidence>
<dbReference type="PANTHER" id="PTHR11439:SF524">
    <property type="entry name" value="RNA-DIRECTED DNA POLYMERASE, PROTEIN KINASE RLK-PELLE-DLSV FAMILY"/>
    <property type="match status" value="1"/>
</dbReference>
<dbReference type="InterPro" id="IPR043502">
    <property type="entry name" value="DNA/RNA_pol_sf"/>
</dbReference>
<feature type="compositionally biased region" description="Polar residues" evidence="1">
    <location>
        <begin position="32"/>
        <end position="48"/>
    </location>
</feature>
<proteinExistence type="predicted"/>
<dbReference type="InterPro" id="IPR013103">
    <property type="entry name" value="RVT_2"/>
</dbReference>
<reference evidence="3" key="2">
    <citation type="submission" date="2022-01" db="EMBL/GenBank/DDBJ databases">
        <authorList>
            <person name="Yamashiro T."/>
            <person name="Shiraishi A."/>
            <person name="Satake H."/>
            <person name="Nakayama K."/>
        </authorList>
    </citation>
    <scope>NUCLEOTIDE SEQUENCE</scope>
</reference>
<evidence type="ECO:0000313" key="4">
    <source>
        <dbReference type="Proteomes" id="UP001151760"/>
    </source>
</evidence>